<dbReference type="PANTHER" id="PTHR45138">
    <property type="entry name" value="REGULATORY COMPONENTS OF SENSORY TRANSDUCTION SYSTEM"/>
    <property type="match status" value="1"/>
</dbReference>
<comment type="subcellular location">
    <subcellularLocation>
        <location evidence="1">Cell membrane</location>
        <topology evidence="1">Multi-pass membrane protein</topology>
    </subcellularLocation>
</comment>
<dbReference type="Gene3D" id="3.30.70.270">
    <property type="match status" value="1"/>
</dbReference>
<dbReference type="FunFam" id="3.30.70.270:FF:000001">
    <property type="entry name" value="Diguanylate cyclase domain protein"/>
    <property type="match status" value="1"/>
</dbReference>
<dbReference type="EMBL" id="CP060635">
    <property type="protein sequence ID" value="QNM07322.1"/>
    <property type="molecule type" value="Genomic_DNA"/>
</dbReference>
<evidence type="ECO:0000313" key="9">
    <source>
        <dbReference type="Proteomes" id="UP000515860"/>
    </source>
</evidence>
<keyword evidence="2" id="KW-1003">Cell membrane</keyword>
<dbReference type="InterPro" id="IPR029787">
    <property type="entry name" value="Nucleotide_cyclase"/>
</dbReference>
<evidence type="ECO:0000313" key="8">
    <source>
        <dbReference type="EMBL" id="QNM07322.1"/>
    </source>
</evidence>
<keyword evidence="4 6" id="KW-1133">Transmembrane helix</keyword>
<dbReference type="InterPro" id="IPR033479">
    <property type="entry name" value="dCache_1"/>
</dbReference>
<reference evidence="8 9" key="1">
    <citation type="submission" date="2020-08" db="EMBL/GenBank/DDBJ databases">
        <authorList>
            <person name="Liu C."/>
            <person name="Sun Q."/>
        </authorList>
    </citation>
    <scope>NUCLEOTIDE SEQUENCE [LARGE SCALE GENOMIC DNA]</scope>
    <source>
        <strain evidence="8 9">NSJ-29</strain>
    </source>
</reference>
<name>A0A7G9G940_9FIRM</name>
<gene>
    <name evidence="8" type="ORF">H9Q79_10210</name>
</gene>
<keyword evidence="3 6" id="KW-0812">Transmembrane</keyword>
<feature type="transmembrane region" description="Helical" evidence="6">
    <location>
        <begin position="301"/>
        <end position="319"/>
    </location>
</feature>
<dbReference type="InterPro" id="IPR000160">
    <property type="entry name" value="GGDEF_dom"/>
</dbReference>
<evidence type="ECO:0000256" key="5">
    <source>
        <dbReference type="ARBA" id="ARBA00023136"/>
    </source>
</evidence>
<sequence>MKKNVLFRTNFAVCAVIIIGFLVTSFISYRSNQGIFRKDVERVSELTSEGIYHQIDSIFTKPINISLTMANDSLLRDFLDGEIQHLEDPEFTGTMRDYLGTYRDKYSYDSVFLASVQTKRYYYFDGLDRILEEGEPENVWFYDFLASDEDYGIQIDNDQVGGAGNEVTVFINCRIAGSDGETIGVVGVGFRVDSMQELLKSYESDFGVRAFLVDGNGNVEISGDSTKYEGESDLFAASPFSSLRASILGNREEVLKQWYSSQKGNGYAVSRYIVNLNWFLIIDHDTTALDQKLTIQLLREVLIVAVTILLVLVTITTVIRRYNRKLIELVTAAEEEHQTVFRQATEQFYENIYEIDITHNRAASEATAHYFEELGAPSNVAYDKALRIIAEKQIKEEHREGYLETFSPEHVLKTYENGKGNLRYDFMITSDGETYYWMRISAHIFYWEEDNSVRMMVYRQNIDEEKRRELYMMGQMQKDPLTGLYNKVAAQEHVRRLLEHRPEGTFAFFILDIDHFKAVNDHLGHAAGDAVLAEFARTLREEFRKEDIVGRIGGDEFVAFMPVPNRRLTEERAERLVTALRHMNAEEAGGWKVTASIGVALIQGEKTEFQTMYKRADHALYEAKKRGRNRYVIVSDESYSGGGA</sequence>
<dbReference type="Gene3D" id="3.30.450.20">
    <property type="entry name" value="PAS domain"/>
    <property type="match status" value="1"/>
</dbReference>
<evidence type="ECO:0000256" key="6">
    <source>
        <dbReference type="SAM" id="Phobius"/>
    </source>
</evidence>
<dbReference type="InterPro" id="IPR043128">
    <property type="entry name" value="Rev_trsase/Diguanyl_cyclase"/>
</dbReference>
<feature type="transmembrane region" description="Helical" evidence="6">
    <location>
        <begin position="6"/>
        <end position="29"/>
    </location>
</feature>
<evidence type="ECO:0000256" key="3">
    <source>
        <dbReference type="ARBA" id="ARBA00022692"/>
    </source>
</evidence>
<evidence type="ECO:0000256" key="4">
    <source>
        <dbReference type="ARBA" id="ARBA00022989"/>
    </source>
</evidence>
<protein>
    <submittedName>
        <fullName evidence="8">GGDEF domain-containing protein</fullName>
    </submittedName>
</protein>
<accession>A0A7G9G940</accession>
<dbReference type="AlphaFoldDB" id="A0A7G9G940"/>
<keyword evidence="9" id="KW-1185">Reference proteome</keyword>
<proteinExistence type="predicted"/>
<keyword evidence="5 6" id="KW-0472">Membrane</keyword>
<dbReference type="Pfam" id="PF02743">
    <property type="entry name" value="dCache_1"/>
    <property type="match status" value="1"/>
</dbReference>
<dbReference type="Pfam" id="PF00990">
    <property type="entry name" value="GGDEF"/>
    <property type="match status" value="1"/>
</dbReference>
<dbReference type="PROSITE" id="PS50887">
    <property type="entry name" value="GGDEF"/>
    <property type="match status" value="1"/>
</dbReference>
<dbReference type="SUPFAM" id="SSF55073">
    <property type="entry name" value="Nucleotide cyclase"/>
    <property type="match status" value="1"/>
</dbReference>
<dbReference type="RefSeq" id="WP_249328219.1">
    <property type="nucleotide sequence ID" value="NZ_CP060635.1"/>
</dbReference>
<dbReference type="NCBIfam" id="TIGR00254">
    <property type="entry name" value="GGDEF"/>
    <property type="match status" value="1"/>
</dbReference>
<dbReference type="Proteomes" id="UP000515860">
    <property type="component" value="Chromosome"/>
</dbReference>
<evidence type="ECO:0000256" key="1">
    <source>
        <dbReference type="ARBA" id="ARBA00004651"/>
    </source>
</evidence>
<dbReference type="PANTHER" id="PTHR45138:SF9">
    <property type="entry name" value="DIGUANYLATE CYCLASE DGCM-RELATED"/>
    <property type="match status" value="1"/>
</dbReference>
<evidence type="ECO:0000259" key="7">
    <source>
        <dbReference type="PROSITE" id="PS50887"/>
    </source>
</evidence>
<evidence type="ECO:0000256" key="2">
    <source>
        <dbReference type="ARBA" id="ARBA00022475"/>
    </source>
</evidence>
<dbReference type="KEGG" id="whj:H9Q79_10210"/>
<dbReference type="SMART" id="SM00267">
    <property type="entry name" value="GGDEF"/>
    <property type="match status" value="1"/>
</dbReference>
<dbReference type="InterPro" id="IPR050469">
    <property type="entry name" value="Diguanylate_Cyclase"/>
</dbReference>
<dbReference type="GO" id="GO:0052621">
    <property type="term" value="F:diguanylate cyclase activity"/>
    <property type="evidence" value="ECO:0007669"/>
    <property type="project" value="TreeGrafter"/>
</dbReference>
<dbReference type="CDD" id="cd01949">
    <property type="entry name" value="GGDEF"/>
    <property type="match status" value="1"/>
</dbReference>
<feature type="domain" description="GGDEF" evidence="7">
    <location>
        <begin position="504"/>
        <end position="636"/>
    </location>
</feature>
<dbReference type="GO" id="GO:0005886">
    <property type="term" value="C:plasma membrane"/>
    <property type="evidence" value="ECO:0007669"/>
    <property type="project" value="UniProtKB-SubCell"/>
</dbReference>
<organism evidence="8 9">
    <name type="scientific">Wansuia hejianensis</name>
    <dbReference type="NCBI Taxonomy" id="2763667"/>
    <lineage>
        <taxon>Bacteria</taxon>
        <taxon>Bacillati</taxon>
        <taxon>Bacillota</taxon>
        <taxon>Clostridia</taxon>
        <taxon>Lachnospirales</taxon>
        <taxon>Lachnospiraceae</taxon>
        <taxon>Wansuia</taxon>
    </lineage>
</organism>